<dbReference type="InterPro" id="IPR024515">
    <property type="entry name" value="DUF3397"/>
</dbReference>
<dbReference type="EMBL" id="JAROCC010000005">
    <property type="protein sequence ID" value="MDN4607560.1"/>
    <property type="molecule type" value="Genomic_DNA"/>
</dbReference>
<feature type="transmembrane region" description="Helical" evidence="1">
    <location>
        <begin position="38"/>
        <end position="61"/>
    </location>
</feature>
<proteinExistence type="predicted"/>
<feature type="transmembrane region" description="Helical" evidence="1">
    <location>
        <begin position="6"/>
        <end position="26"/>
    </location>
</feature>
<sequence>MIHGIISVLIGIVIVFPFLITIVFLVTMRKLGKAPVSVLGQAADWTTPFLFLSVYITSSAIFGEGMGYYITGIAILVAILQAVFERMKEKEFKITRSVHKTWRLYFLILGLSYLILIVAGVILKVSEYVK</sequence>
<evidence type="ECO:0000313" key="3">
    <source>
        <dbReference type="Proteomes" id="UP001175097"/>
    </source>
</evidence>
<feature type="transmembrane region" description="Helical" evidence="1">
    <location>
        <begin position="67"/>
        <end position="84"/>
    </location>
</feature>
<name>A0ABT8JR44_9BACL</name>
<comment type="caution">
    <text evidence="2">The sequence shown here is derived from an EMBL/GenBank/DDBJ whole genome shotgun (WGS) entry which is preliminary data.</text>
</comment>
<keyword evidence="1" id="KW-0812">Transmembrane</keyword>
<keyword evidence="3" id="KW-1185">Reference proteome</keyword>
<protein>
    <submittedName>
        <fullName evidence="2">DUF3397 domain-containing protein</fullName>
    </submittedName>
</protein>
<evidence type="ECO:0000256" key="1">
    <source>
        <dbReference type="SAM" id="Phobius"/>
    </source>
</evidence>
<feature type="transmembrane region" description="Helical" evidence="1">
    <location>
        <begin position="104"/>
        <end position="123"/>
    </location>
</feature>
<evidence type="ECO:0000313" key="2">
    <source>
        <dbReference type="EMBL" id="MDN4607560.1"/>
    </source>
</evidence>
<dbReference type="Proteomes" id="UP001175097">
    <property type="component" value="Unassembled WGS sequence"/>
</dbReference>
<dbReference type="RefSeq" id="WP_301243092.1">
    <property type="nucleotide sequence ID" value="NZ_JAROCC010000005.1"/>
</dbReference>
<dbReference type="Pfam" id="PF11877">
    <property type="entry name" value="DUF3397"/>
    <property type="match status" value="1"/>
</dbReference>
<reference evidence="2" key="1">
    <citation type="submission" date="2023-03" db="EMBL/GenBank/DDBJ databases">
        <title>MT1 and MT2 Draft Genomes of Novel Species.</title>
        <authorList>
            <person name="Venkateswaran K."/>
        </authorList>
    </citation>
    <scope>NUCLEOTIDE SEQUENCE</scope>
    <source>
        <strain evidence="2">F6_3S_P_2</strain>
    </source>
</reference>
<organism evidence="2 3">
    <name type="scientific">Sporosarcina highlanderae</name>
    <dbReference type="NCBI Taxonomy" id="3035916"/>
    <lineage>
        <taxon>Bacteria</taxon>
        <taxon>Bacillati</taxon>
        <taxon>Bacillota</taxon>
        <taxon>Bacilli</taxon>
        <taxon>Bacillales</taxon>
        <taxon>Caryophanaceae</taxon>
        <taxon>Sporosarcina</taxon>
    </lineage>
</organism>
<gene>
    <name evidence="2" type="ORF">P5G49_08670</name>
</gene>
<keyword evidence="1" id="KW-0472">Membrane</keyword>
<keyword evidence="1" id="KW-1133">Transmembrane helix</keyword>
<accession>A0ABT8JR44</accession>